<reference evidence="2" key="2">
    <citation type="submission" date="2016-03" db="EMBL/GenBank/DDBJ databases">
        <authorList>
            <person name="Ploux O."/>
        </authorList>
    </citation>
    <scope>NUCLEOTIDE SEQUENCE [LARGE SCALE GENOMIC DNA]</scope>
    <source>
        <strain evidence="2">PP9</strain>
    </source>
</reference>
<accession>A0A143H937</accession>
<dbReference type="Proteomes" id="UP000076021">
    <property type="component" value="Chromosome"/>
</dbReference>
<sequence length="81" mass="9234">MNSPFFRKIEQKTGVPMEEVFALANAIQSADFQDERQVRKIVKKVAKLANKPVSKDLEEQIVNSIMKNGKNLDISKIQDML</sequence>
<dbReference type="Pfam" id="PF14069">
    <property type="entry name" value="SpoVIF"/>
    <property type="match status" value="1"/>
</dbReference>
<name>A0A143H937_9BACL</name>
<organism evidence="1 2">
    <name type="scientific">Rummeliibacillus stabekisii</name>
    <dbReference type="NCBI Taxonomy" id="241244"/>
    <lineage>
        <taxon>Bacteria</taxon>
        <taxon>Bacillati</taxon>
        <taxon>Bacillota</taxon>
        <taxon>Bacilli</taxon>
        <taxon>Bacillales</taxon>
        <taxon>Caryophanaceae</taxon>
        <taxon>Rummeliibacillus</taxon>
    </lineage>
</organism>
<protein>
    <submittedName>
        <fullName evidence="1">Sporulation protein</fullName>
    </submittedName>
</protein>
<proteinExistence type="predicted"/>
<dbReference type="STRING" id="241244.ATY39_01595"/>
<dbReference type="EMBL" id="CP014806">
    <property type="protein sequence ID" value="AMW98222.1"/>
    <property type="molecule type" value="Genomic_DNA"/>
</dbReference>
<evidence type="ECO:0000313" key="1">
    <source>
        <dbReference type="EMBL" id="AMW98222.1"/>
    </source>
</evidence>
<reference evidence="1 2" key="1">
    <citation type="journal article" date="2016" name="Genome Announc.">
        <title>Whole-Genome Sequence of Rummeliibacillus stabekisii Strain PP9 Isolated from Antarctic Soil.</title>
        <authorList>
            <person name="da Mota F.F."/>
            <person name="Vollu R.E."/>
            <person name="Jurelevicius D."/>
            <person name="Seldin L."/>
        </authorList>
    </citation>
    <scope>NUCLEOTIDE SEQUENCE [LARGE SCALE GENOMIC DNA]</scope>
    <source>
        <strain evidence="1 2">PP9</strain>
    </source>
</reference>
<dbReference type="InterPro" id="IPR025942">
    <property type="entry name" value="SpoVIF"/>
</dbReference>
<keyword evidence="2" id="KW-1185">Reference proteome</keyword>
<dbReference type="OrthoDB" id="2474248at2"/>
<dbReference type="KEGG" id="rst:ATY39_01595"/>
<dbReference type="AlphaFoldDB" id="A0A143H937"/>
<evidence type="ECO:0000313" key="2">
    <source>
        <dbReference type="Proteomes" id="UP000076021"/>
    </source>
</evidence>
<gene>
    <name evidence="1" type="ORF">ATY39_01595</name>
</gene>
<dbReference type="RefSeq" id="WP_066784841.1">
    <property type="nucleotide sequence ID" value="NZ_CP014806.1"/>
</dbReference>